<dbReference type="AlphaFoldDB" id="A0ABC9AIB1"/>
<evidence type="ECO:0000313" key="3">
    <source>
        <dbReference type="Proteomes" id="UP001497457"/>
    </source>
</evidence>
<feature type="compositionally biased region" description="Basic and acidic residues" evidence="1">
    <location>
        <begin position="198"/>
        <end position="207"/>
    </location>
</feature>
<dbReference type="PANTHER" id="PTHR36478">
    <property type="entry name" value="OS04G0614237 PROTEIN-RELATED"/>
    <property type="match status" value="1"/>
</dbReference>
<gene>
    <name evidence="2" type="ORF">URODEC1_LOCUS54446</name>
</gene>
<protein>
    <submittedName>
        <fullName evidence="2">Uncharacterized protein</fullName>
    </submittedName>
</protein>
<name>A0ABC9AIB1_9POAL</name>
<evidence type="ECO:0000256" key="1">
    <source>
        <dbReference type="SAM" id="MobiDB-lite"/>
    </source>
</evidence>
<dbReference type="EMBL" id="OZ075130">
    <property type="protein sequence ID" value="CAL4977956.1"/>
    <property type="molecule type" value="Genomic_DNA"/>
</dbReference>
<dbReference type="PANTHER" id="PTHR36478:SF13">
    <property type="entry name" value="LISH DOMAIN-CONTAINING PROTEIN"/>
    <property type="match status" value="1"/>
</dbReference>
<dbReference type="Proteomes" id="UP001497457">
    <property type="component" value="Chromosome 20rd"/>
</dbReference>
<reference evidence="2" key="1">
    <citation type="submission" date="2024-10" db="EMBL/GenBank/DDBJ databases">
        <authorList>
            <person name="Ryan C."/>
        </authorList>
    </citation>
    <scope>NUCLEOTIDE SEQUENCE [LARGE SCALE GENOMIC DNA]</scope>
</reference>
<organism evidence="2 3">
    <name type="scientific">Urochloa decumbens</name>
    <dbReference type="NCBI Taxonomy" id="240449"/>
    <lineage>
        <taxon>Eukaryota</taxon>
        <taxon>Viridiplantae</taxon>
        <taxon>Streptophyta</taxon>
        <taxon>Embryophyta</taxon>
        <taxon>Tracheophyta</taxon>
        <taxon>Spermatophyta</taxon>
        <taxon>Magnoliopsida</taxon>
        <taxon>Liliopsida</taxon>
        <taxon>Poales</taxon>
        <taxon>Poaceae</taxon>
        <taxon>PACMAD clade</taxon>
        <taxon>Panicoideae</taxon>
        <taxon>Panicodae</taxon>
        <taxon>Paniceae</taxon>
        <taxon>Melinidinae</taxon>
        <taxon>Urochloa</taxon>
    </lineage>
</organism>
<evidence type="ECO:0000313" key="2">
    <source>
        <dbReference type="EMBL" id="CAL4977956.1"/>
    </source>
</evidence>
<accession>A0ABC9AIB1</accession>
<keyword evidence="3" id="KW-1185">Reference proteome</keyword>
<feature type="region of interest" description="Disordered" evidence="1">
    <location>
        <begin position="187"/>
        <end position="207"/>
    </location>
</feature>
<proteinExistence type="predicted"/>
<feature type="compositionally biased region" description="Polar residues" evidence="1">
    <location>
        <begin position="187"/>
        <end position="196"/>
    </location>
</feature>
<sequence length="242" mass="27541">MGLQSSPVLLLHLRRLDRFLKRQGLHSAARTWRGSLYSLVYFDAAHLQRLVRSGRWEAAGTYLRRFSPLWEGEDGTNQQYTSFLHTVQHHAMLHYLACRSEEGGRDASSLFCNSNDAAFRSKFPEIAQRHDLYRSTASKQTRASVNWEAIKLATLENLLRGSQRHQRKRVGSKPARELALSFQQRRLSTSQVTGHSGESGRKRLRSQDDYCNGIAQKPFDPTKCLKKPRMAGDVGEIGEISV</sequence>